<proteinExistence type="predicted"/>
<dbReference type="EMBL" id="JACAZF010000004">
    <property type="protein sequence ID" value="KAF7306383.1"/>
    <property type="molecule type" value="Genomic_DNA"/>
</dbReference>
<accession>A0A8H6SW53</accession>
<name>A0A8H6SW53_9AGAR</name>
<evidence type="ECO:0000256" key="1">
    <source>
        <dbReference type="SAM" id="MobiDB-lite"/>
    </source>
</evidence>
<protein>
    <submittedName>
        <fullName evidence="2">SWIM-type domain-containing protein</fullName>
    </submittedName>
</protein>
<dbReference type="GeneID" id="59343626"/>
<reference evidence="2" key="1">
    <citation type="submission" date="2020-05" db="EMBL/GenBank/DDBJ databases">
        <title>Mycena genomes resolve the evolution of fungal bioluminescence.</title>
        <authorList>
            <person name="Tsai I.J."/>
        </authorList>
    </citation>
    <scope>NUCLEOTIDE SEQUENCE</scope>
    <source>
        <strain evidence="2">171206Taipei</strain>
    </source>
</reference>
<dbReference type="Proteomes" id="UP000636479">
    <property type="component" value="Unassembled WGS sequence"/>
</dbReference>
<dbReference type="AlphaFoldDB" id="A0A8H6SW53"/>
<comment type="caution">
    <text evidence="2">The sequence shown here is derived from an EMBL/GenBank/DDBJ whole genome shotgun (WGS) entry which is preliminary data.</text>
</comment>
<feature type="region of interest" description="Disordered" evidence="1">
    <location>
        <begin position="1"/>
        <end position="58"/>
    </location>
</feature>
<sequence length="332" mass="38684">MTSAIISTGTDNEDTTTADDVGLDSASQVSDAEIRDMTSYDTRWASPPPYQTLGERQEEEREVLPRLVALLEEHERNVAACYDVDEVIGAITRFYRLLIDMGQWEPEDLVYPPHTNPPINVQRAFQLGYDERVVQLMQKLPYLKWTVGHDEKKCILFRTSFVNYTKNEDLEKGRQPYPGYELDPWLLPLLVPGRYGWLVMLDTELGVVRAFEPHGFYRPDLIEFKRHGLPPEDPDQDPHPWRRVPTVPASQYFNTLIEVYRSLERLPIIDPGMNDPAETLYKLSHEHLPSSQKEWNTQSALLDLYRECGWPDSWRRAEFLSKWRAKKAEIDY</sequence>
<gene>
    <name evidence="2" type="ORF">MIND_00429500</name>
</gene>
<evidence type="ECO:0000313" key="2">
    <source>
        <dbReference type="EMBL" id="KAF7306383.1"/>
    </source>
</evidence>
<organism evidence="2 3">
    <name type="scientific">Mycena indigotica</name>
    <dbReference type="NCBI Taxonomy" id="2126181"/>
    <lineage>
        <taxon>Eukaryota</taxon>
        <taxon>Fungi</taxon>
        <taxon>Dikarya</taxon>
        <taxon>Basidiomycota</taxon>
        <taxon>Agaricomycotina</taxon>
        <taxon>Agaricomycetes</taxon>
        <taxon>Agaricomycetidae</taxon>
        <taxon>Agaricales</taxon>
        <taxon>Marasmiineae</taxon>
        <taxon>Mycenaceae</taxon>
        <taxon>Mycena</taxon>
    </lineage>
</organism>
<dbReference type="RefSeq" id="XP_037221402.1">
    <property type="nucleotide sequence ID" value="XM_037361110.1"/>
</dbReference>
<evidence type="ECO:0000313" key="3">
    <source>
        <dbReference type="Proteomes" id="UP000636479"/>
    </source>
</evidence>
<keyword evidence="3" id="KW-1185">Reference proteome</keyword>
<feature type="compositionally biased region" description="Polar residues" evidence="1">
    <location>
        <begin position="1"/>
        <end position="10"/>
    </location>
</feature>
<dbReference type="OrthoDB" id="5343383at2759"/>